<reference evidence="6" key="1">
    <citation type="journal article" date="2019" name="Int. J. Syst. Evol. Microbiol.">
        <title>The Global Catalogue of Microorganisms (GCM) 10K type strain sequencing project: providing services to taxonomists for standard genome sequencing and annotation.</title>
        <authorList>
            <consortium name="The Broad Institute Genomics Platform"/>
            <consortium name="The Broad Institute Genome Sequencing Center for Infectious Disease"/>
            <person name="Wu L."/>
            <person name="Ma J."/>
        </authorList>
    </citation>
    <scope>NUCLEOTIDE SEQUENCE [LARGE SCALE GENOMIC DNA]</scope>
    <source>
        <strain evidence="6">DT28</strain>
    </source>
</reference>
<dbReference type="NCBIfam" id="NF003560">
    <property type="entry name" value="PRK05244.1-1"/>
    <property type="match status" value="1"/>
</dbReference>
<feature type="region of interest" description="Disordered" evidence="4">
    <location>
        <begin position="1"/>
        <end position="72"/>
    </location>
</feature>
<evidence type="ECO:0000256" key="2">
    <source>
        <dbReference type="ARBA" id="ARBA00022517"/>
    </source>
</evidence>
<comment type="function">
    <text evidence="3">A GTPase-activating protein (GAP) that modifies Der/EngA GTPase function. May play a role in ribosome biogenesis.</text>
</comment>
<evidence type="ECO:0000313" key="5">
    <source>
        <dbReference type="EMBL" id="MFC4653795.1"/>
    </source>
</evidence>
<comment type="similarity">
    <text evidence="3">Belongs to the YihI family.</text>
</comment>
<feature type="compositionally biased region" description="Basic and acidic residues" evidence="4">
    <location>
        <begin position="19"/>
        <end position="35"/>
    </location>
</feature>
<gene>
    <name evidence="3 5" type="primary">yihI</name>
    <name evidence="5" type="ORF">ACFO3I_02025</name>
</gene>
<evidence type="ECO:0000256" key="1">
    <source>
        <dbReference type="ARBA" id="ARBA00022468"/>
    </source>
</evidence>
<dbReference type="EMBL" id="JBHSGB010000002">
    <property type="protein sequence ID" value="MFC4653795.1"/>
    <property type="molecule type" value="Genomic_DNA"/>
</dbReference>
<keyword evidence="2 3" id="KW-0690">Ribosome biogenesis</keyword>
<proteinExistence type="inferred from homology"/>
<organism evidence="5 6">
    <name type="scientific">Rheinheimera marina</name>
    <dbReference type="NCBI Taxonomy" id="1774958"/>
    <lineage>
        <taxon>Bacteria</taxon>
        <taxon>Pseudomonadati</taxon>
        <taxon>Pseudomonadota</taxon>
        <taxon>Gammaproteobacteria</taxon>
        <taxon>Chromatiales</taxon>
        <taxon>Chromatiaceae</taxon>
        <taxon>Rheinheimera</taxon>
    </lineage>
</organism>
<accession>A0ABV9JJD8</accession>
<evidence type="ECO:0000256" key="3">
    <source>
        <dbReference type="HAMAP-Rule" id="MF_01058"/>
    </source>
</evidence>
<keyword evidence="1 3" id="KW-0343">GTPase activation</keyword>
<dbReference type="RefSeq" id="WP_377331346.1">
    <property type="nucleotide sequence ID" value="NZ_JBHSGB010000002.1"/>
</dbReference>
<evidence type="ECO:0000313" key="6">
    <source>
        <dbReference type="Proteomes" id="UP001595962"/>
    </source>
</evidence>
<sequence length="182" mass="20024">MTRIKKTRTSGQIGVRHKPATEARQDRTRTPETKKKGSGLKSGSRHSPPAEQKTSSGSGKKDPRHGSKTPIALVITAAEQKVIDSKNLQPVAQLSKAKQPTLSPEQELAQIENDATLAALLDRVDQGEILKGKEAKYFNAKTARHAELVELLGLDSEEEDEELDPLAKLEQTDWRKEILGED</sequence>
<name>A0ABV9JJD8_9GAMM</name>
<keyword evidence="6" id="KW-1185">Reference proteome</keyword>
<dbReference type="Proteomes" id="UP001595962">
    <property type="component" value="Unassembled WGS sequence"/>
</dbReference>
<evidence type="ECO:0000256" key="4">
    <source>
        <dbReference type="SAM" id="MobiDB-lite"/>
    </source>
</evidence>
<dbReference type="Pfam" id="PF04220">
    <property type="entry name" value="YihI"/>
    <property type="match status" value="1"/>
</dbReference>
<dbReference type="HAMAP" id="MF_01058">
    <property type="entry name" value="GAP_YihI"/>
    <property type="match status" value="1"/>
</dbReference>
<comment type="subunit">
    <text evidence="3">Interacts with Der.</text>
</comment>
<comment type="caution">
    <text evidence="5">The sequence shown here is derived from an EMBL/GenBank/DDBJ whole genome shotgun (WGS) entry which is preliminary data.</text>
</comment>
<dbReference type="InterPro" id="IPR007336">
    <property type="entry name" value="YihI"/>
</dbReference>
<protein>
    <recommendedName>
        <fullName evidence="3">Der GTPase-activating protein YihI</fullName>
    </recommendedName>
</protein>